<dbReference type="Gene3D" id="3.40.50.1820">
    <property type="entry name" value="alpha/beta hydrolase"/>
    <property type="match status" value="1"/>
</dbReference>
<feature type="domain" description="AB hydrolase-1" evidence="1">
    <location>
        <begin position="132"/>
        <end position="383"/>
    </location>
</feature>
<dbReference type="EMBL" id="CP008743">
    <property type="protein sequence ID" value="ARN84194.1"/>
    <property type="molecule type" value="Genomic_DNA"/>
</dbReference>
<reference evidence="2 3" key="1">
    <citation type="submission" date="2014-06" db="EMBL/GenBank/DDBJ databases">
        <title>The genome of the endonuclear symbiont Nucleicultrix amoebiphila.</title>
        <authorList>
            <person name="Schulz F."/>
            <person name="Horn M."/>
        </authorList>
    </citation>
    <scope>NUCLEOTIDE SEQUENCE [LARGE SCALE GENOMIC DNA]</scope>
    <source>
        <strain evidence="2 3">FS5</strain>
    </source>
</reference>
<gene>
    <name evidence="2" type="ORF">GQ61_01270</name>
</gene>
<keyword evidence="3" id="KW-1185">Reference proteome</keyword>
<dbReference type="InterPro" id="IPR029058">
    <property type="entry name" value="AB_hydrolase_fold"/>
</dbReference>
<dbReference type="Proteomes" id="UP000237351">
    <property type="component" value="Chromosome"/>
</dbReference>
<protein>
    <recommendedName>
        <fullName evidence="1">AB hydrolase-1 domain-containing protein</fullName>
    </recommendedName>
</protein>
<dbReference type="STRING" id="1414854.GQ61_01270"/>
<name>A0A1W6N2T4_9PROT</name>
<dbReference type="SUPFAM" id="SSF53474">
    <property type="entry name" value="alpha/beta-Hydrolases"/>
    <property type="match status" value="1"/>
</dbReference>
<dbReference type="PANTHER" id="PTHR36837:SF2">
    <property type="entry name" value="POLY(3-HYDROXYALKANOATE) POLYMERASE SUBUNIT PHAC"/>
    <property type="match status" value="1"/>
</dbReference>
<accession>A0A1W6N2T4</accession>
<proteinExistence type="predicted"/>
<evidence type="ECO:0000313" key="3">
    <source>
        <dbReference type="Proteomes" id="UP000237351"/>
    </source>
</evidence>
<dbReference type="Pfam" id="PF00561">
    <property type="entry name" value="Abhydrolase_1"/>
    <property type="match status" value="1"/>
</dbReference>
<sequence>MPLPFEKKNKQNARFRLNPFHHITAMHLWAGALQTMMVSLLEKNVEPIFFSKQLLNAIQHIKKYPDQAKVIENLQRQAFERYGTFMQGAMEYYESPRNNAFVEAPTLLQVGSVRVKDYGQKYNLKAGTEKGVILFIPSLINRSHVFDIPEKNSLMAYLSKNGYRCLLVEWGNYSEEQKDFSLREYVLNYLKPLMSLSRQHFPDLPFYLTGYCMGGILGLGALMESKIDIDGIILMATPWDFSQRSFKNRSFLKLCARMVEIEIQHSGKVSGFFLNMLFHCLNPLAGIQKFRRFQNLEPAEKKKFVELEDWVNDCVDLAPKVAKECFVNWYLNNELAETSTLSSLKIDLESLDFPVLTVIPKNDRIIPEASALSLAKQLRQVTVLQPLLGHVGMITGRKAKKNVWQPLLSWLNTNQKITQWRKYG</sequence>
<organism evidence="2 3">
    <name type="scientific">Candidatus Nucleicultrix amoebiphila FS5</name>
    <dbReference type="NCBI Taxonomy" id="1414854"/>
    <lineage>
        <taxon>Bacteria</taxon>
        <taxon>Pseudomonadati</taxon>
        <taxon>Pseudomonadota</taxon>
        <taxon>Alphaproteobacteria</taxon>
        <taxon>Holosporales</taxon>
        <taxon>Candidatus Nucleicultricaceae</taxon>
        <taxon>Candidatus Nucleicultrix</taxon>
    </lineage>
</organism>
<evidence type="ECO:0000313" key="2">
    <source>
        <dbReference type="EMBL" id="ARN84194.1"/>
    </source>
</evidence>
<dbReference type="InterPro" id="IPR000073">
    <property type="entry name" value="AB_hydrolase_1"/>
</dbReference>
<dbReference type="InterPro" id="IPR051321">
    <property type="entry name" value="PHA/PHB_synthase"/>
</dbReference>
<dbReference type="AlphaFoldDB" id="A0A1W6N2T4"/>
<dbReference type="PANTHER" id="PTHR36837">
    <property type="entry name" value="POLY(3-HYDROXYALKANOATE) POLYMERASE SUBUNIT PHAC"/>
    <property type="match status" value="1"/>
</dbReference>
<dbReference type="KEGG" id="naf:GQ61_01270"/>
<evidence type="ECO:0000259" key="1">
    <source>
        <dbReference type="Pfam" id="PF00561"/>
    </source>
</evidence>